<gene>
    <name evidence="1" type="ORF">EIZ48_12780</name>
</gene>
<evidence type="ECO:0000313" key="1">
    <source>
        <dbReference type="EMBL" id="NBI53453.1"/>
    </source>
</evidence>
<proteinExistence type="predicted"/>
<comment type="caution">
    <text evidence="1">The sequence shown here is derived from an EMBL/GenBank/DDBJ whole genome shotgun (WGS) entry which is preliminary data.</text>
</comment>
<keyword evidence="2" id="KW-1185">Reference proteome</keyword>
<name>A0ABW9YI66_9GAMM</name>
<evidence type="ECO:0000313" key="2">
    <source>
        <dbReference type="Proteomes" id="UP000738517"/>
    </source>
</evidence>
<organism evidence="1 2">
    <name type="scientific">Photobacterium alginatilyticum</name>
    <dbReference type="NCBI Taxonomy" id="1775171"/>
    <lineage>
        <taxon>Bacteria</taxon>
        <taxon>Pseudomonadati</taxon>
        <taxon>Pseudomonadota</taxon>
        <taxon>Gammaproteobacteria</taxon>
        <taxon>Vibrionales</taxon>
        <taxon>Vibrionaceae</taxon>
        <taxon>Photobacterium</taxon>
    </lineage>
</organism>
<protein>
    <submittedName>
        <fullName evidence="1">Uncharacterized protein</fullName>
    </submittedName>
</protein>
<dbReference type="Proteomes" id="UP000738517">
    <property type="component" value="Unassembled WGS sequence"/>
</dbReference>
<accession>A0ABW9YI66</accession>
<dbReference type="RefSeq" id="WP_160651933.1">
    <property type="nucleotide sequence ID" value="NZ_RSEJ01000012.1"/>
</dbReference>
<dbReference type="EMBL" id="RSEJ01000012">
    <property type="protein sequence ID" value="NBI53453.1"/>
    <property type="molecule type" value="Genomic_DNA"/>
</dbReference>
<reference evidence="1 2" key="1">
    <citation type="journal article" date="2017" name="Int. J. Syst. Evol. Microbiol.">
        <title>Photobacterium alginatilyticum sp. nov., a marine bacterium isolated from bottom seawater.</title>
        <authorList>
            <person name="Wang X."/>
            <person name="Wang Y."/>
            <person name="Yang X."/>
            <person name="Sun H."/>
            <person name="Li B."/>
            <person name="Zhang X.H."/>
        </authorList>
    </citation>
    <scope>NUCLEOTIDE SEQUENCE [LARGE SCALE GENOMIC DNA]</scope>
    <source>
        <strain evidence="1 2">P03D4</strain>
    </source>
</reference>
<sequence length="131" mass="15219">MTTPEQHQQLEKLEIELAKFDTEEKKELYFFRHVRRYRNPNEIYQLAELASRSSRTHPLSAAFLPKMYGYVYVDGEKIPPTVHQNLVRKTLDTCETVLSDLCKDPNDIDLKAVRNKLMKLQSAASDCCSLN</sequence>